<evidence type="ECO:0000313" key="3">
    <source>
        <dbReference type="EMBL" id="GAA3950073.1"/>
    </source>
</evidence>
<dbReference type="InterPro" id="IPR050155">
    <property type="entry name" value="HAD-like_hydrolase_sf"/>
</dbReference>
<dbReference type="NCBIfam" id="TIGR01549">
    <property type="entry name" value="HAD-SF-IA-v1"/>
    <property type="match status" value="1"/>
</dbReference>
<evidence type="ECO:0000313" key="4">
    <source>
        <dbReference type="Proteomes" id="UP001501337"/>
    </source>
</evidence>
<comment type="caution">
    <text evidence="3">The sequence shown here is derived from an EMBL/GenBank/DDBJ whole genome shotgun (WGS) entry which is preliminary data.</text>
</comment>
<dbReference type="RefSeq" id="WP_344803213.1">
    <property type="nucleotide sequence ID" value="NZ_BAABBO010000001.1"/>
</dbReference>
<dbReference type="NCBIfam" id="TIGR01509">
    <property type="entry name" value="HAD-SF-IA-v3"/>
    <property type="match status" value="1"/>
</dbReference>
<sequence>MSETSTRLKQTPAAVLFDLDGCLIDTAPDFHRVVNLQRERYQRAPLDYSQVRPVVSSGARALIGLSFGIDDSHHSYSEKRQELLDLYLEFIRVDSQLFEGLEAVIESIERKGIKWGIVTNKPRVYAEALLKAMEQDIQCGVLVCPDDVSRTKPDPEPLFLASQLLGVEPSACWYLGDHVRDIQAGNAAGMLTIATAYGYVDAGEDPAAWDADLCIHTPDELLGFLEALPHESGAPH</sequence>
<evidence type="ECO:0000256" key="1">
    <source>
        <dbReference type="ARBA" id="ARBA00022801"/>
    </source>
</evidence>
<dbReference type="InterPro" id="IPR036412">
    <property type="entry name" value="HAD-like_sf"/>
</dbReference>
<protein>
    <submittedName>
        <fullName evidence="3">N-acetylmuramic acid 6-phosphate phosphatase MupP</fullName>
    </submittedName>
</protein>
<keyword evidence="4" id="KW-1185">Reference proteome</keyword>
<dbReference type="Gene3D" id="1.10.150.240">
    <property type="entry name" value="Putative phosphatase, domain 2"/>
    <property type="match status" value="1"/>
</dbReference>
<dbReference type="InterPro" id="IPR023198">
    <property type="entry name" value="PGP-like_dom2"/>
</dbReference>
<dbReference type="SFLD" id="SFLDG01129">
    <property type="entry name" value="C1.5:_HAD__Beta-PGM__Phosphata"/>
    <property type="match status" value="1"/>
</dbReference>
<dbReference type="Gene3D" id="3.40.50.1000">
    <property type="entry name" value="HAD superfamily/HAD-like"/>
    <property type="match status" value="1"/>
</dbReference>
<dbReference type="InterPro" id="IPR023214">
    <property type="entry name" value="HAD_sf"/>
</dbReference>
<evidence type="ECO:0000256" key="2">
    <source>
        <dbReference type="ARBA" id="ARBA00022842"/>
    </source>
</evidence>
<keyword evidence="2" id="KW-0460">Magnesium</keyword>
<dbReference type="InterPro" id="IPR006439">
    <property type="entry name" value="HAD-SF_hydro_IA"/>
</dbReference>
<dbReference type="PANTHER" id="PTHR43434:SF23">
    <property type="entry name" value="PHOSPHOGLYCOLATE PHOSPHATASE"/>
    <property type="match status" value="1"/>
</dbReference>
<proteinExistence type="predicted"/>
<keyword evidence="1" id="KW-0378">Hydrolase</keyword>
<dbReference type="EMBL" id="BAABBO010000001">
    <property type="protein sequence ID" value="GAA3950073.1"/>
    <property type="molecule type" value="Genomic_DNA"/>
</dbReference>
<gene>
    <name evidence="3" type="primary">mupP</name>
    <name evidence="3" type="ORF">GCM10022278_06460</name>
</gene>
<reference evidence="4" key="1">
    <citation type="journal article" date="2019" name="Int. J. Syst. Evol. Microbiol.">
        <title>The Global Catalogue of Microorganisms (GCM) 10K type strain sequencing project: providing services to taxonomists for standard genome sequencing and annotation.</title>
        <authorList>
            <consortium name="The Broad Institute Genomics Platform"/>
            <consortium name="The Broad Institute Genome Sequencing Center for Infectious Disease"/>
            <person name="Wu L."/>
            <person name="Ma J."/>
        </authorList>
    </citation>
    <scope>NUCLEOTIDE SEQUENCE [LARGE SCALE GENOMIC DNA]</scope>
    <source>
        <strain evidence="4">JCM 17555</strain>
    </source>
</reference>
<organism evidence="3 4">
    <name type="scientific">Allohahella marinimesophila</name>
    <dbReference type="NCBI Taxonomy" id="1054972"/>
    <lineage>
        <taxon>Bacteria</taxon>
        <taxon>Pseudomonadati</taxon>
        <taxon>Pseudomonadota</taxon>
        <taxon>Gammaproteobacteria</taxon>
        <taxon>Oceanospirillales</taxon>
        <taxon>Hahellaceae</taxon>
        <taxon>Allohahella</taxon>
    </lineage>
</organism>
<dbReference type="PANTHER" id="PTHR43434">
    <property type="entry name" value="PHOSPHOGLYCOLATE PHOSPHATASE"/>
    <property type="match status" value="1"/>
</dbReference>
<dbReference type="Proteomes" id="UP001501337">
    <property type="component" value="Unassembled WGS sequence"/>
</dbReference>
<dbReference type="SFLD" id="SFLDS00003">
    <property type="entry name" value="Haloacid_Dehalogenase"/>
    <property type="match status" value="1"/>
</dbReference>
<dbReference type="Pfam" id="PF00702">
    <property type="entry name" value="Hydrolase"/>
    <property type="match status" value="1"/>
</dbReference>
<accession>A0ABP7NM53</accession>
<name>A0ABP7NM53_9GAMM</name>
<dbReference type="SUPFAM" id="SSF56784">
    <property type="entry name" value="HAD-like"/>
    <property type="match status" value="1"/>
</dbReference>
<dbReference type="PRINTS" id="PR00413">
    <property type="entry name" value="HADHALOGNASE"/>
</dbReference>